<reference evidence="2" key="1">
    <citation type="submission" date="2020-07" db="EMBL/GenBank/DDBJ databases">
        <title>Huge and variable diversity of episymbiotic CPR bacteria and DPANN archaea in groundwater ecosystems.</title>
        <authorList>
            <person name="He C.Y."/>
            <person name="Keren R."/>
            <person name="Whittaker M."/>
            <person name="Farag I.F."/>
            <person name="Doudna J."/>
            <person name="Cate J.H.D."/>
            <person name="Banfield J.F."/>
        </authorList>
    </citation>
    <scope>NUCLEOTIDE SEQUENCE</scope>
    <source>
        <strain evidence="2">NC_groundwater_1664_Pr3_B-0.1um_52_9</strain>
    </source>
</reference>
<accession>A0A9D6V778</accession>
<dbReference type="GO" id="GO:0008168">
    <property type="term" value="F:methyltransferase activity"/>
    <property type="evidence" value="ECO:0007669"/>
    <property type="project" value="UniProtKB-KW"/>
</dbReference>
<evidence type="ECO:0000313" key="3">
    <source>
        <dbReference type="Proteomes" id="UP000807825"/>
    </source>
</evidence>
<dbReference type="CDD" id="cd02440">
    <property type="entry name" value="AdoMet_MTases"/>
    <property type="match status" value="1"/>
</dbReference>
<dbReference type="Pfam" id="PF13649">
    <property type="entry name" value="Methyltransf_25"/>
    <property type="match status" value="1"/>
</dbReference>
<dbReference type="EMBL" id="JACRDE010000451">
    <property type="protein sequence ID" value="MBI5251246.1"/>
    <property type="molecule type" value="Genomic_DNA"/>
</dbReference>
<dbReference type="Proteomes" id="UP000807825">
    <property type="component" value="Unassembled WGS sequence"/>
</dbReference>
<protein>
    <submittedName>
        <fullName evidence="2">Class I SAM-dependent methyltransferase</fullName>
    </submittedName>
</protein>
<proteinExistence type="predicted"/>
<dbReference type="AlphaFoldDB" id="A0A9D6V778"/>
<dbReference type="SUPFAM" id="SSF53335">
    <property type="entry name" value="S-adenosyl-L-methionine-dependent methyltransferases"/>
    <property type="match status" value="1"/>
</dbReference>
<organism evidence="2 3">
    <name type="scientific">Desulfomonile tiedjei</name>
    <dbReference type="NCBI Taxonomy" id="2358"/>
    <lineage>
        <taxon>Bacteria</taxon>
        <taxon>Pseudomonadati</taxon>
        <taxon>Thermodesulfobacteriota</taxon>
        <taxon>Desulfomonilia</taxon>
        <taxon>Desulfomonilales</taxon>
        <taxon>Desulfomonilaceae</taxon>
        <taxon>Desulfomonile</taxon>
    </lineage>
</organism>
<evidence type="ECO:0000313" key="2">
    <source>
        <dbReference type="EMBL" id="MBI5251246.1"/>
    </source>
</evidence>
<comment type="caution">
    <text evidence="2">The sequence shown here is derived from an EMBL/GenBank/DDBJ whole genome shotgun (WGS) entry which is preliminary data.</text>
</comment>
<dbReference type="InterPro" id="IPR041698">
    <property type="entry name" value="Methyltransf_25"/>
</dbReference>
<keyword evidence="2" id="KW-0808">Transferase</keyword>
<gene>
    <name evidence="2" type="ORF">HY912_17295</name>
</gene>
<dbReference type="Gene3D" id="3.40.50.150">
    <property type="entry name" value="Vaccinia Virus protein VP39"/>
    <property type="match status" value="1"/>
</dbReference>
<dbReference type="GO" id="GO:0032259">
    <property type="term" value="P:methylation"/>
    <property type="evidence" value="ECO:0007669"/>
    <property type="project" value="UniProtKB-KW"/>
</dbReference>
<name>A0A9D6V778_9BACT</name>
<dbReference type="InterPro" id="IPR029063">
    <property type="entry name" value="SAM-dependent_MTases_sf"/>
</dbReference>
<evidence type="ECO:0000259" key="1">
    <source>
        <dbReference type="Pfam" id="PF13649"/>
    </source>
</evidence>
<sequence>MPGEPFNGVAEKLLPEIMLENVTARLVEPHIYSVYAQAENMGSYDKTGGIYDVVACNRFYNRVVWGYWTSDYHFLCQEALKSATSGWVLDAGCGSLAFTAKTYATYSERPIVLLDQSIRLLRMAKKRLIQLNGCVPPNMVFLHGDALDMPFRPKTFNTIISMNLLHVFSDVKNFLCSIGNISAEESTLRFTTLVLNNRLSDTYLRALETAGAVVARTLDEISEIFDDAGIPVKCIVRGNLGLFSHNASPERT</sequence>
<feature type="domain" description="Methyltransferase" evidence="1">
    <location>
        <begin position="88"/>
        <end position="175"/>
    </location>
</feature>
<keyword evidence="2" id="KW-0489">Methyltransferase</keyword>